<keyword evidence="6" id="KW-1185">Reference proteome</keyword>
<evidence type="ECO:0000256" key="3">
    <source>
        <dbReference type="ARBA" id="ARBA00022741"/>
    </source>
</evidence>
<dbReference type="PANTHER" id="PTHR12241">
    <property type="entry name" value="TUBULIN POLYGLUTAMYLASE"/>
    <property type="match status" value="1"/>
</dbReference>
<comment type="similarity">
    <text evidence="1">Belongs to the tubulin--tyrosine ligase family.</text>
</comment>
<dbReference type="PROSITE" id="PS51221">
    <property type="entry name" value="TTL"/>
    <property type="match status" value="1"/>
</dbReference>
<dbReference type="EMBL" id="JAVFWL010000003">
    <property type="protein sequence ID" value="KAK6743382.1"/>
    <property type="molecule type" value="Genomic_DNA"/>
</dbReference>
<reference evidence="5 6" key="1">
    <citation type="submission" date="2023-08" db="EMBL/GenBank/DDBJ databases">
        <title>A Necator americanus chromosomal reference genome.</title>
        <authorList>
            <person name="Ilik V."/>
            <person name="Petrzelkova K.J."/>
            <person name="Pardy F."/>
            <person name="Fuh T."/>
            <person name="Niatou-Singa F.S."/>
            <person name="Gouil Q."/>
            <person name="Baker L."/>
            <person name="Ritchie M.E."/>
            <person name="Jex A.R."/>
            <person name="Gazzola D."/>
            <person name="Li H."/>
            <person name="Toshio Fujiwara R."/>
            <person name="Zhan B."/>
            <person name="Aroian R.V."/>
            <person name="Pafco B."/>
            <person name="Schwarz E.M."/>
        </authorList>
    </citation>
    <scope>NUCLEOTIDE SEQUENCE [LARGE SCALE GENOMIC DNA]</scope>
    <source>
        <strain evidence="5 6">Aroian</strain>
        <tissue evidence="5">Whole animal</tissue>
    </source>
</reference>
<protein>
    <submittedName>
        <fullName evidence="5">Uncharacterized protein</fullName>
    </submittedName>
</protein>
<keyword evidence="4" id="KW-0067">ATP-binding</keyword>
<dbReference type="InterPro" id="IPR004344">
    <property type="entry name" value="TTL/TTLL_fam"/>
</dbReference>
<keyword evidence="2" id="KW-0436">Ligase</keyword>
<dbReference type="PANTHER" id="PTHR12241:SF162">
    <property type="entry name" value="TUBULIN MONOGLUTAMYLASE TTLL4"/>
    <property type="match status" value="1"/>
</dbReference>
<evidence type="ECO:0000256" key="4">
    <source>
        <dbReference type="ARBA" id="ARBA00022840"/>
    </source>
</evidence>
<evidence type="ECO:0000256" key="1">
    <source>
        <dbReference type="ARBA" id="ARBA00006820"/>
    </source>
</evidence>
<evidence type="ECO:0000313" key="6">
    <source>
        <dbReference type="Proteomes" id="UP001303046"/>
    </source>
</evidence>
<dbReference type="Pfam" id="PF03133">
    <property type="entry name" value="TTL"/>
    <property type="match status" value="1"/>
</dbReference>
<organism evidence="5 6">
    <name type="scientific">Necator americanus</name>
    <name type="common">Human hookworm</name>
    <dbReference type="NCBI Taxonomy" id="51031"/>
    <lineage>
        <taxon>Eukaryota</taxon>
        <taxon>Metazoa</taxon>
        <taxon>Ecdysozoa</taxon>
        <taxon>Nematoda</taxon>
        <taxon>Chromadorea</taxon>
        <taxon>Rhabditida</taxon>
        <taxon>Rhabditina</taxon>
        <taxon>Rhabditomorpha</taxon>
        <taxon>Strongyloidea</taxon>
        <taxon>Ancylostomatidae</taxon>
        <taxon>Bunostominae</taxon>
        <taxon>Necator</taxon>
    </lineage>
</organism>
<dbReference type="Gene3D" id="3.30.470.20">
    <property type="entry name" value="ATP-grasp fold, B domain"/>
    <property type="match status" value="1"/>
</dbReference>
<accession>A0ABR1CZM4</accession>
<name>A0ABR1CZM4_NECAM</name>
<proteinExistence type="inferred from homology"/>
<comment type="caution">
    <text evidence="5">The sequence shown here is derived from an EMBL/GenBank/DDBJ whole genome shotgun (WGS) entry which is preliminary data.</text>
</comment>
<keyword evidence="3" id="KW-0547">Nucleotide-binding</keyword>
<evidence type="ECO:0000256" key="2">
    <source>
        <dbReference type="ARBA" id="ARBA00022598"/>
    </source>
</evidence>
<gene>
    <name evidence="5" type="primary">Necator_chrIII.g11327</name>
    <name evidence="5" type="ORF">RB195_010562</name>
</gene>
<sequence length="186" mass="20876">MCGLSDLVSSCLSKASGSGNRLSTAQQPQPFLRASLFTGIPPTIRFYTKGTKVSKPNKKITSRLTWCHNSLLPIVMRHCLAASHFTIVDESLFYIGYWGRHLKSSQYRALKPHQKPASARGTGISVTRKVKDIPEKTHLVAQHYVDRPLTINGAKFDLRLYAYVPSLEPLRIYIYEEGLVRFASVP</sequence>
<evidence type="ECO:0000313" key="5">
    <source>
        <dbReference type="EMBL" id="KAK6743382.1"/>
    </source>
</evidence>
<dbReference type="Proteomes" id="UP001303046">
    <property type="component" value="Unassembled WGS sequence"/>
</dbReference>